<dbReference type="PANTHER" id="PTHR22907:SF40">
    <property type="entry name" value="TRANSMEMBRANE PROTEIN-RELATED"/>
    <property type="match status" value="1"/>
</dbReference>
<dbReference type="InterPro" id="IPR001507">
    <property type="entry name" value="ZP_dom"/>
</dbReference>
<proteinExistence type="predicted"/>
<keyword evidence="3" id="KW-1003">Cell membrane</keyword>
<reference evidence="11" key="2">
    <citation type="submission" date="2019-09" db="UniProtKB">
        <authorList>
            <consortium name="WormBaseParasite"/>
        </authorList>
    </citation>
    <scope>IDENTIFICATION</scope>
</reference>
<dbReference type="InterPro" id="IPR051962">
    <property type="entry name" value="Cuticlin"/>
</dbReference>
<keyword evidence="7" id="KW-0472">Membrane</keyword>
<organism evidence="10 11">
    <name type="scientific">Heligmosomoides polygyrus</name>
    <name type="common">Parasitic roundworm</name>
    <dbReference type="NCBI Taxonomy" id="6339"/>
    <lineage>
        <taxon>Eukaryota</taxon>
        <taxon>Metazoa</taxon>
        <taxon>Ecdysozoa</taxon>
        <taxon>Nematoda</taxon>
        <taxon>Chromadorea</taxon>
        <taxon>Rhabditida</taxon>
        <taxon>Rhabditina</taxon>
        <taxon>Rhabditomorpha</taxon>
        <taxon>Strongyloidea</taxon>
        <taxon>Heligmosomidae</taxon>
        <taxon>Heligmosomoides</taxon>
    </lineage>
</organism>
<comment type="subcellular location">
    <subcellularLocation>
        <location evidence="1">Cell membrane</location>
        <topology evidence="1">Single-pass type I membrane protein</topology>
    </subcellularLocation>
</comment>
<dbReference type="GO" id="GO:0005886">
    <property type="term" value="C:plasma membrane"/>
    <property type="evidence" value="ECO:0007669"/>
    <property type="project" value="UniProtKB-SubCell"/>
</dbReference>
<dbReference type="Pfam" id="PF25057">
    <property type="entry name" value="CUT_N"/>
    <property type="match status" value="1"/>
</dbReference>
<name>A0A183GQP8_HELPZ</name>
<evidence type="ECO:0000256" key="3">
    <source>
        <dbReference type="ARBA" id="ARBA00022475"/>
    </source>
</evidence>
<gene>
    <name evidence="9" type="ORF">HPBE_LOCUS25019</name>
</gene>
<keyword evidence="4" id="KW-0812">Transmembrane</keyword>
<dbReference type="InterPro" id="IPR057475">
    <property type="entry name" value="CUT_C"/>
</dbReference>
<dbReference type="AlphaFoldDB" id="A0A183GQP8"/>
<keyword evidence="2" id="KW-0193">Cuticle</keyword>
<dbReference type="PANTHER" id="PTHR22907">
    <property type="entry name" value="GH04558P"/>
    <property type="match status" value="1"/>
</dbReference>
<evidence type="ECO:0000313" key="11">
    <source>
        <dbReference type="WBParaSite" id="HPBE_0002501801-mRNA-1"/>
    </source>
</evidence>
<evidence type="ECO:0000256" key="2">
    <source>
        <dbReference type="ARBA" id="ARBA00022460"/>
    </source>
</evidence>
<dbReference type="WBParaSite" id="HPBE_0002501801-mRNA-1">
    <property type="protein sequence ID" value="HPBE_0002501801-mRNA-1"/>
    <property type="gene ID" value="HPBE_0002501801"/>
</dbReference>
<dbReference type="GO" id="GO:0042302">
    <property type="term" value="F:structural constituent of cuticle"/>
    <property type="evidence" value="ECO:0007669"/>
    <property type="project" value="UniProtKB-KW"/>
</dbReference>
<dbReference type="EMBL" id="UZAH01037221">
    <property type="protein sequence ID" value="VDP48619.1"/>
    <property type="molecule type" value="Genomic_DNA"/>
</dbReference>
<evidence type="ECO:0000259" key="8">
    <source>
        <dbReference type="PROSITE" id="PS51034"/>
    </source>
</evidence>
<accession>A0A183GQP8</accession>
<accession>A0A3P8HQQ2</accession>
<evidence type="ECO:0000313" key="9">
    <source>
        <dbReference type="EMBL" id="VDP48619.1"/>
    </source>
</evidence>
<evidence type="ECO:0000313" key="10">
    <source>
        <dbReference type="Proteomes" id="UP000050761"/>
    </source>
</evidence>
<keyword evidence="10" id="KW-1185">Reference proteome</keyword>
<dbReference type="OrthoDB" id="5806211at2759"/>
<dbReference type="InterPro" id="IPR056953">
    <property type="entry name" value="CUT_N"/>
</dbReference>
<feature type="domain" description="ZP" evidence="8">
    <location>
        <begin position="80"/>
        <end position="269"/>
    </location>
</feature>
<evidence type="ECO:0000256" key="7">
    <source>
        <dbReference type="ARBA" id="ARBA00023136"/>
    </source>
</evidence>
<keyword evidence="6" id="KW-1133">Transmembrane helix</keyword>
<sequence>MEKVIHDFYSGLFESHVHLPPCHLSHNGYVVSSVLPSEIRHAISSVKKRTAPGPDRIRPEHLKSLPPALINILARLFTPTCRSARWKTSSTLLLHRRGDAHDISNHRPICLLSVVCKLFTGDIRASDTSAGSKVGFFVATKSCGVARVNSMEPAGHNYTLILHMKHHNALVTGGDRAYLLQCFIGKPLEDQELTADLGVMKGELMIAETISLSSVPPTCAYSIRKDAPNGTIVTNAFVGQTVYHRWECDGEQGEFESHRLPQVHCFVRN</sequence>
<evidence type="ECO:0000256" key="1">
    <source>
        <dbReference type="ARBA" id="ARBA00004251"/>
    </source>
</evidence>
<protein>
    <submittedName>
        <fullName evidence="11">ZP domain-containing protein</fullName>
    </submittedName>
</protein>
<evidence type="ECO:0000256" key="6">
    <source>
        <dbReference type="ARBA" id="ARBA00022989"/>
    </source>
</evidence>
<dbReference type="Pfam" id="PF25301">
    <property type="entry name" value="CUT_C"/>
    <property type="match status" value="1"/>
</dbReference>
<evidence type="ECO:0000256" key="4">
    <source>
        <dbReference type="ARBA" id="ARBA00022692"/>
    </source>
</evidence>
<reference evidence="9 10" key="1">
    <citation type="submission" date="2018-11" db="EMBL/GenBank/DDBJ databases">
        <authorList>
            <consortium name="Pathogen Informatics"/>
        </authorList>
    </citation>
    <scope>NUCLEOTIDE SEQUENCE [LARGE SCALE GENOMIC DNA]</scope>
</reference>
<keyword evidence="5" id="KW-0732">Signal</keyword>
<evidence type="ECO:0000256" key="5">
    <source>
        <dbReference type="ARBA" id="ARBA00022729"/>
    </source>
</evidence>
<dbReference type="PROSITE" id="PS51034">
    <property type="entry name" value="ZP_2"/>
    <property type="match status" value="1"/>
</dbReference>
<dbReference type="Proteomes" id="UP000050761">
    <property type="component" value="Unassembled WGS sequence"/>
</dbReference>